<dbReference type="STRING" id="1095629.A0A0C9XAF0"/>
<name>A0A0C9XAF0_9AGAR</name>
<dbReference type="HOGENOM" id="CLU_004605_0_0_1"/>
<evidence type="ECO:0000259" key="2">
    <source>
        <dbReference type="SMART" id="SM00235"/>
    </source>
</evidence>
<dbReference type="InterPro" id="IPR024079">
    <property type="entry name" value="MetalloPept_cat_dom_sf"/>
</dbReference>
<dbReference type="InterPro" id="IPR001506">
    <property type="entry name" value="Peptidase_M12A"/>
</dbReference>
<evidence type="ECO:0000313" key="4">
    <source>
        <dbReference type="Proteomes" id="UP000054477"/>
    </source>
</evidence>
<dbReference type="OrthoDB" id="291007at2759"/>
<reference evidence="4" key="2">
    <citation type="submission" date="2015-01" db="EMBL/GenBank/DDBJ databases">
        <title>Evolutionary Origins and Diversification of the Mycorrhizal Mutualists.</title>
        <authorList>
            <consortium name="DOE Joint Genome Institute"/>
            <consortium name="Mycorrhizal Genomics Consortium"/>
            <person name="Kohler A."/>
            <person name="Kuo A."/>
            <person name="Nagy L.G."/>
            <person name="Floudas D."/>
            <person name="Copeland A."/>
            <person name="Barry K.W."/>
            <person name="Cichocki N."/>
            <person name="Veneault-Fourrey C."/>
            <person name="LaButti K."/>
            <person name="Lindquist E.A."/>
            <person name="Lipzen A."/>
            <person name="Lundell T."/>
            <person name="Morin E."/>
            <person name="Murat C."/>
            <person name="Riley R."/>
            <person name="Ohm R."/>
            <person name="Sun H."/>
            <person name="Tunlid A."/>
            <person name="Henrissat B."/>
            <person name="Grigoriev I.V."/>
            <person name="Hibbett D.S."/>
            <person name="Martin F."/>
        </authorList>
    </citation>
    <scope>NUCLEOTIDE SEQUENCE [LARGE SCALE GENOMIC DNA]</scope>
    <source>
        <strain evidence="4">LaAM-08-1</strain>
    </source>
</reference>
<evidence type="ECO:0000256" key="1">
    <source>
        <dbReference type="SAM" id="MobiDB-lite"/>
    </source>
</evidence>
<dbReference type="SUPFAM" id="SSF55486">
    <property type="entry name" value="Metalloproteases ('zincins'), catalytic domain"/>
    <property type="match status" value="1"/>
</dbReference>
<evidence type="ECO:0000313" key="3">
    <source>
        <dbReference type="EMBL" id="KIJ93252.1"/>
    </source>
</evidence>
<sequence length="1199" mass="132428">MSSIAPPTVVVHTSLDESSSATVADNAITEPATAAKAPLIAATVPATTEPMTASTERLTVASTSADTDITVVVGDEVPAVPWYQCACAEASLGKAAASSAKAAVNRLGGGVEMRAVLTPATQAGNTIQQNKVKTVVQEWEKYANVKFTFVATGKATIRITFNPSSCSWSYVGNIIALIEPNEATMNLSLIGSSSTTITENERGVILHEFGHTLGLLHEHQSPVRGGTITLKESAVIEFYMNDQRWTEQAVREQVLQVYNFTDVSNFSALDVKSIMMYFMPAAMNKEELEVKPNNVLSEIDKAFMTVNYPYPPNHPPADHIWTMDHALDVARVDPKTKARILEKYNLSKWAEVRDLFSGFCAKARYADGVKPVQDIPSRNSVAPSHGLDVPAPAKAVSTDPNFLKVIVGKLKEVFAPSTGQCFAFQFPGRFLQKDLYSWDTSAAGIYSQFAKPAAVNESEFRLVDQLYNVSEVIGAPNGQNLSICYEQVLNNLVPGHDNDSHIMAKQQDKIRRWLMRDVPAARWVKDLMESQHSRSALLAEAVGGTEDPDGKRVPQFAIANKLSDDGKVSRMELAEALTEEYLSAKQVWELERDNMIKNARAKGEDMEDIMRRLAHTTSIREAQLAAKHADAVVRGYSHVIRQYLGYMDIKSPSEMLQDAKDALREAATSSFDGAMHIYPVQMTPIDWFQSLETSFTMEDLTRDPELIYNQIEAKSKLVDLLEGRLAALQLNPKDDLKMLKLMAEQAQSEYSKSQSEISKAYTNEVIETAKNCMMGNVFQYSVFEAKANRRRFGAFDNIEAAMKKVTDAHDAVNSASRAYSQALSAATLAEATDTSKETTSIRLQIDAVRKEIAELRTRVQVLRARLTDPETIPPSNELRNIRYFPDRESGTAGGSRWQEIIFSHETSSYREICNNKVSSSVADSDVRFFWGFKRESSSADDSALSSSESFKLDIGFRATMVTCDRGGWFQPQFFKQSSGFYHVDKKIFASKWPNGINSMDDVKNATPEQWEELNKGLFPAYPVGFIICKDITIKVHMSEEQLSRYSHEDVEEDVKSSSGIFCWSSSSSSSKSKRSERETFTSAASDGLIIRIPGPQILGYMLQYVDNDLTQDLPSTLSDDFLIADADYEAGFNKTFNSTGFNNTFNGTGFTSTGFIDINDPSKALVPPVADSSTTTAVSAPKEKPAHSSGFYPAPKARA</sequence>
<accession>A0A0C9XAF0</accession>
<feature type="domain" description="Peptidase metallopeptidase" evidence="2">
    <location>
        <begin position="99"/>
        <end position="253"/>
    </location>
</feature>
<feature type="region of interest" description="Disordered" evidence="1">
    <location>
        <begin position="1167"/>
        <end position="1199"/>
    </location>
</feature>
<keyword evidence="4" id="KW-1185">Reference proteome</keyword>
<dbReference type="Gene3D" id="3.40.390.10">
    <property type="entry name" value="Collagenase (Catalytic Domain)"/>
    <property type="match status" value="1"/>
</dbReference>
<gene>
    <name evidence="3" type="ORF">K443DRAFT_12995</name>
</gene>
<proteinExistence type="predicted"/>
<dbReference type="EMBL" id="KN838855">
    <property type="protein sequence ID" value="KIJ93252.1"/>
    <property type="molecule type" value="Genomic_DNA"/>
</dbReference>
<dbReference type="Proteomes" id="UP000054477">
    <property type="component" value="Unassembled WGS sequence"/>
</dbReference>
<dbReference type="SMART" id="SM00235">
    <property type="entry name" value="ZnMc"/>
    <property type="match status" value="1"/>
</dbReference>
<reference evidence="3 4" key="1">
    <citation type="submission" date="2014-04" db="EMBL/GenBank/DDBJ databases">
        <authorList>
            <consortium name="DOE Joint Genome Institute"/>
            <person name="Kuo A."/>
            <person name="Kohler A."/>
            <person name="Nagy L.G."/>
            <person name="Floudas D."/>
            <person name="Copeland A."/>
            <person name="Barry K.W."/>
            <person name="Cichocki N."/>
            <person name="Veneault-Fourrey C."/>
            <person name="LaButti K."/>
            <person name="Lindquist E.A."/>
            <person name="Lipzen A."/>
            <person name="Lundell T."/>
            <person name="Morin E."/>
            <person name="Murat C."/>
            <person name="Sun H."/>
            <person name="Tunlid A."/>
            <person name="Henrissat B."/>
            <person name="Grigoriev I.V."/>
            <person name="Hibbett D.S."/>
            <person name="Martin F."/>
            <person name="Nordberg H.P."/>
            <person name="Cantor M.N."/>
            <person name="Hua S.X."/>
        </authorList>
    </citation>
    <scope>NUCLEOTIDE SEQUENCE [LARGE SCALE GENOMIC DNA]</scope>
    <source>
        <strain evidence="3 4">LaAM-08-1</strain>
    </source>
</reference>
<dbReference type="GO" id="GO:0008270">
    <property type="term" value="F:zinc ion binding"/>
    <property type="evidence" value="ECO:0007669"/>
    <property type="project" value="InterPro"/>
</dbReference>
<dbReference type="GO" id="GO:0006508">
    <property type="term" value="P:proteolysis"/>
    <property type="evidence" value="ECO:0007669"/>
    <property type="project" value="InterPro"/>
</dbReference>
<dbReference type="Pfam" id="PF01400">
    <property type="entry name" value="Astacin"/>
    <property type="match status" value="1"/>
</dbReference>
<protein>
    <submittedName>
        <fullName evidence="3">Unplaced genomic scaffold K443scaffold_320, whole genome shotgun sequence</fullName>
    </submittedName>
</protein>
<dbReference type="AlphaFoldDB" id="A0A0C9XAF0"/>
<dbReference type="GO" id="GO:0004222">
    <property type="term" value="F:metalloendopeptidase activity"/>
    <property type="evidence" value="ECO:0007669"/>
    <property type="project" value="InterPro"/>
</dbReference>
<dbReference type="InterPro" id="IPR006026">
    <property type="entry name" value="Peptidase_Metallo"/>
</dbReference>
<organism evidence="3 4">
    <name type="scientific">Laccaria amethystina LaAM-08-1</name>
    <dbReference type="NCBI Taxonomy" id="1095629"/>
    <lineage>
        <taxon>Eukaryota</taxon>
        <taxon>Fungi</taxon>
        <taxon>Dikarya</taxon>
        <taxon>Basidiomycota</taxon>
        <taxon>Agaricomycotina</taxon>
        <taxon>Agaricomycetes</taxon>
        <taxon>Agaricomycetidae</taxon>
        <taxon>Agaricales</taxon>
        <taxon>Agaricineae</taxon>
        <taxon>Hydnangiaceae</taxon>
        <taxon>Laccaria</taxon>
    </lineage>
</organism>